<dbReference type="Pfam" id="PF03739">
    <property type="entry name" value="LptF_LptG"/>
    <property type="match status" value="1"/>
</dbReference>
<evidence type="ECO:0000256" key="2">
    <source>
        <dbReference type="ARBA" id="ARBA00004651"/>
    </source>
</evidence>
<dbReference type="PANTHER" id="PTHR33529">
    <property type="entry name" value="SLR0882 PROTEIN-RELATED"/>
    <property type="match status" value="1"/>
</dbReference>
<comment type="subunit">
    <text evidence="8">Component of the lipopolysaccharide transport and assembly complex. The LptBFG transporter is composed of two ATP-binding proteins (LptB) and two transmembrane proteins (LptF and LptG).</text>
</comment>
<dbReference type="RefSeq" id="WP_352886380.1">
    <property type="nucleotide sequence ID" value="NZ_JBEPIJ010000001.1"/>
</dbReference>
<evidence type="ECO:0000313" key="10">
    <source>
        <dbReference type="EMBL" id="MES0872479.1"/>
    </source>
</evidence>
<dbReference type="NCBIfam" id="TIGR04408">
    <property type="entry name" value="LptG_lptG"/>
    <property type="match status" value="1"/>
</dbReference>
<feature type="transmembrane region" description="Helical" evidence="9">
    <location>
        <begin position="274"/>
        <end position="292"/>
    </location>
</feature>
<feature type="transmembrane region" description="Helical" evidence="9">
    <location>
        <begin position="330"/>
        <end position="349"/>
    </location>
</feature>
<keyword evidence="5 9" id="KW-0812">Transmembrane</keyword>
<feature type="transmembrane region" description="Helical" evidence="9">
    <location>
        <begin position="12"/>
        <end position="31"/>
    </location>
</feature>
<keyword evidence="11" id="KW-1185">Reference proteome</keyword>
<dbReference type="PANTHER" id="PTHR33529:SF2">
    <property type="entry name" value="LIPOPOLYSACCHARIDE EXPORT SYSTEM PERMEASE PROTEIN LPTG"/>
    <property type="match status" value="1"/>
</dbReference>
<dbReference type="InterPro" id="IPR030923">
    <property type="entry name" value="LptG"/>
</dbReference>
<evidence type="ECO:0000256" key="5">
    <source>
        <dbReference type="ARBA" id="ARBA00022692"/>
    </source>
</evidence>
<comment type="similarity">
    <text evidence="3">Belongs to the LptF/LptG family.</text>
</comment>
<keyword evidence="6 9" id="KW-1133">Transmembrane helix</keyword>
<comment type="caution">
    <text evidence="10">The sequence shown here is derived from an EMBL/GenBank/DDBJ whole genome shotgun (WGS) entry which is preliminary data.</text>
</comment>
<protein>
    <submittedName>
        <fullName evidence="10">LPS export ABC transporter permease LptG</fullName>
    </submittedName>
</protein>
<evidence type="ECO:0000256" key="8">
    <source>
        <dbReference type="ARBA" id="ARBA00026081"/>
    </source>
</evidence>
<evidence type="ECO:0000256" key="9">
    <source>
        <dbReference type="SAM" id="Phobius"/>
    </source>
</evidence>
<sequence length="355" mass="38477">MTTRLGRYLIRTILGFTGVVGLALVAIYTFISFVAEIDEVGEGGFGMLQLLWYTLMMLPSGLYVLMPIIALLGTLMGLGALAAQNELTAMRAAGVTLARIGAATLGAGVLLGVLSLLIGDYLAPAGTMAARAYKSAAQYGAQGSVTEHPVWLRDGRHVVHVRALRNENRLANVDIYTLGEALDVERIIHARTAEYRDGGWLLRGVELTRFDNQRVIAERHAELDWDGRLSPEVLRLFVLEAGSLTTPGLVRLIEYMRDNGLDARQHELSLWRKLVAPFTVMAMMLFAVPFVLGLQRSGGAGQRLLIGILVGLGFYVVNEVSASLGQLYGWQPALAAGAPTLLLAALAVLRLQRAR</sequence>
<evidence type="ECO:0000313" key="11">
    <source>
        <dbReference type="Proteomes" id="UP001465331"/>
    </source>
</evidence>
<feature type="transmembrane region" description="Helical" evidence="9">
    <location>
        <begin position="95"/>
        <end position="118"/>
    </location>
</feature>
<comment type="function">
    <text evidence="1">Part of the ABC transporter complex LptBFG involved in the translocation of lipopolysaccharide (LPS) from the inner membrane to the outer membrane.</text>
</comment>
<dbReference type="Proteomes" id="UP001465331">
    <property type="component" value="Unassembled WGS sequence"/>
</dbReference>
<evidence type="ECO:0000256" key="4">
    <source>
        <dbReference type="ARBA" id="ARBA00022475"/>
    </source>
</evidence>
<organism evidence="10 11">
    <name type="scientific">Sinimarinibacterium thermocellulolyticum</name>
    <dbReference type="NCBI Taxonomy" id="3170016"/>
    <lineage>
        <taxon>Bacteria</taxon>
        <taxon>Pseudomonadati</taxon>
        <taxon>Pseudomonadota</taxon>
        <taxon>Gammaproteobacteria</taxon>
        <taxon>Nevskiales</taxon>
        <taxon>Nevskiaceae</taxon>
        <taxon>Sinimarinibacterium</taxon>
    </lineage>
</organism>
<reference evidence="10 11" key="1">
    <citation type="submission" date="2024-06" db="EMBL/GenBank/DDBJ databases">
        <authorList>
            <person name="Li Z."/>
            <person name="Jiang Y."/>
        </authorList>
    </citation>
    <scope>NUCLEOTIDE SEQUENCE [LARGE SCALE GENOMIC DNA]</scope>
    <source>
        <strain evidence="10 11">HSW-8</strain>
    </source>
</reference>
<evidence type="ECO:0000256" key="3">
    <source>
        <dbReference type="ARBA" id="ARBA00007725"/>
    </source>
</evidence>
<proteinExistence type="inferred from homology"/>
<dbReference type="EMBL" id="JBEPIJ010000001">
    <property type="protein sequence ID" value="MES0872479.1"/>
    <property type="molecule type" value="Genomic_DNA"/>
</dbReference>
<gene>
    <name evidence="10" type="primary">lptG</name>
    <name evidence="10" type="ORF">ABSH63_00405</name>
</gene>
<feature type="transmembrane region" description="Helical" evidence="9">
    <location>
        <begin position="304"/>
        <end position="324"/>
    </location>
</feature>
<comment type="subcellular location">
    <subcellularLocation>
        <location evidence="2">Cell membrane</location>
        <topology evidence="2">Multi-pass membrane protein</topology>
    </subcellularLocation>
</comment>
<evidence type="ECO:0000256" key="7">
    <source>
        <dbReference type="ARBA" id="ARBA00023136"/>
    </source>
</evidence>
<evidence type="ECO:0000256" key="1">
    <source>
        <dbReference type="ARBA" id="ARBA00002265"/>
    </source>
</evidence>
<dbReference type="InterPro" id="IPR005495">
    <property type="entry name" value="LptG/LptF_permease"/>
</dbReference>
<keyword evidence="4" id="KW-1003">Cell membrane</keyword>
<evidence type="ECO:0000256" key="6">
    <source>
        <dbReference type="ARBA" id="ARBA00022989"/>
    </source>
</evidence>
<accession>A0ABV2A5R0</accession>
<keyword evidence="7 9" id="KW-0472">Membrane</keyword>
<name>A0ABV2A5R0_9GAMM</name>
<feature type="transmembrane region" description="Helical" evidence="9">
    <location>
        <begin position="51"/>
        <end position="83"/>
    </location>
</feature>